<evidence type="ECO:0000259" key="2">
    <source>
        <dbReference type="PROSITE" id="PS51352"/>
    </source>
</evidence>
<proteinExistence type="predicted"/>
<gene>
    <name evidence="5" type="primary">txl1</name>
    <name evidence="4" type="ORF">SJAG_04539</name>
</gene>
<dbReference type="EMBL" id="KE651168">
    <property type="protein sequence ID" value="EEB09340.2"/>
    <property type="molecule type" value="Genomic_DNA"/>
</dbReference>
<evidence type="ECO:0000256" key="1">
    <source>
        <dbReference type="ARBA" id="ARBA00023157"/>
    </source>
</evidence>
<evidence type="ECO:0000313" key="4">
    <source>
        <dbReference type="EMBL" id="EEB09340.2"/>
    </source>
</evidence>
<evidence type="ECO:0000259" key="3">
    <source>
        <dbReference type="PROSITE" id="PS51532"/>
    </source>
</evidence>
<dbReference type="PROSITE" id="PS51352">
    <property type="entry name" value="THIOREDOXIN_2"/>
    <property type="match status" value="1"/>
</dbReference>
<dbReference type="InterPro" id="IPR010400">
    <property type="entry name" value="PITH_dom"/>
</dbReference>
<sequence>MDRNLEKATWYHYLIPSLSEKAVNYCEMSVVEVSSYQHWTSIMPKNGFLAVDCYADWCQPCRAISPVFEQLAKRYASKSFVFAKINVDNQQQVASSLNVRSMPTFLFFENGRQVDMLVGANRDALMKKVEALAKRSNGLTGDSSIPAALVARGFTNLASMIEKRQLECLNQDDDHPLIGLFNGKGNYLESDVDEQLMIYIPFLEAVKIHSIAITPTEDISYAPAAMKLFINLPNVLSFEDADSLEATQEFTEIKYDKANEPVVVPLRFVKFQRVNSLVIFISKNVGDEDTTRLANLQLIGEPVGGSSNGKLTKIDD</sequence>
<dbReference type="VEuPathDB" id="FungiDB:SJAG_04539"/>
<dbReference type="GeneID" id="7051896"/>
<dbReference type="InterPro" id="IPR013766">
    <property type="entry name" value="Thioredoxin_domain"/>
</dbReference>
<dbReference type="InterPro" id="IPR008979">
    <property type="entry name" value="Galactose-bd-like_sf"/>
</dbReference>
<dbReference type="Proteomes" id="UP000001744">
    <property type="component" value="Unassembled WGS sequence"/>
</dbReference>
<evidence type="ECO:0000313" key="6">
    <source>
        <dbReference type="Proteomes" id="UP000001744"/>
    </source>
</evidence>
<dbReference type="GO" id="GO:0005829">
    <property type="term" value="C:cytosol"/>
    <property type="evidence" value="ECO:0000318"/>
    <property type="project" value="GO_Central"/>
</dbReference>
<dbReference type="CDD" id="cd02947">
    <property type="entry name" value="TRX_family"/>
    <property type="match status" value="1"/>
</dbReference>
<dbReference type="FunFam" id="3.40.30.10:FF:000245">
    <property type="entry name" value="Thioredoxin"/>
    <property type="match status" value="1"/>
</dbReference>
<dbReference type="PANTHER" id="PTHR46115">
    <property type="entry name" value="THIOREDOXIN-LIKE PROTEIN 1"/>
    <property type="match status" value="1"/>
</dbReference>
<dbReference type="OMA" id="PIFEMFP"/>
<evidence type="ECO:0000313" key="5">
    <source>
        <dbReference type="JaponicusDB" id="SJAG_04539"/>
    </source>
</evidence>
<keyword evidence="6" id="KW-1185">Reference proteome</keyword>
<dbReference type="RefSeq" id="XP_002175633.2">
    <property type="nucleotide sequence ID" value="XM_002175597.2"/>
</dbReference>
<dbReference type="PRINTS" id="PR00421">
    <property type="entry name" value="THIOREDOXIN"/>
</dbReference>
<dbReference type="SUPFAM" id="SSF52833">
    <property type="entry name" value="Thioredoxin-like"/>
    <property type="match status" value="1"/>
</dbReference>
<dbReference type="GO" id="GO:0034399">
    <property type="term" value="C:nuclear periphery"/>
    <property type="evidence" value="ECO:0007669"/>
    <property type="project" value="EnsemblFungi"/>
</dbReference>
<dbReference type="InterPro" id="IPR036249">
    <property type="entry name" value="Thioredoxin-like_sf"/>
</dbReference>
<dbReference type="Gene3D" id="2.60.120.470">
    <property type="entry name" value="PITH domain"/>
    <property type="match status" value="1"/>
</dbReference>
<dbReference type="GO" id="GO:0000122">
    <property type="term" value="P:negative regulation of transcription by RNA polymerase II"/>
    <property type="evidence" value="ECO:0007669"/>
    <property type="project" value="EnsemblFungi"/>
</dbReference>
<dbReference type="InterPro" id="IPR037047">
    <property type="entry name" value="PITH_dom_sf"/>
</dbReference>
<dbReference type="Pfam" id="PF06201">
    <property type="entry name" value="PITH"/>
    <property type="match status" value="1"/>
</dbReference>
<dbReference type="Pfam" id="PF00085">
    <property type="entry name" value="Thioredoxin"/>
    <property type="match status" value="1"/>
</dbReference>
<feature type="domain" description="PITH" evidence="3">
    <location>
        <begin position="146"/>
        <end position="316"/>
    </location>
</feature>
<reference evidence="4 6" key="1">
    <citation type="journal article" date="2011" name="Science">
        <title>Comparative functional genomics of the fission yeasts.</title>
        <authorList>
            <person name="Rhind N."/>
            <person name="Chen Z."/>
            <person name="Yassour M."/>
            <person name="Thompson D.A."/>
            <person name="Haas B.J."/>
            <person name="Habib N."/>
            <person name="Wapinski I."/>
            <person name="Roy S."/>
            <person name="Lin M.F."/>
            <person name="Heiman D.I."/>
            <person name="Young S.K."/>
            <person name="Furuya K."/>
            <person name="Guo Y."/>
            <person name="Pidoux A."/>
            <person name="Chen H.M."/>
            <person name="Robbertse B."/>
            <person name="Goldberg J.M."/>
            <person name="Aoki K."/>
            <person name="Bayne E.H."/>
            <person name="Berlin A.M."/>
            <person name="Desjardins C.A."/>
            <person name="Dobbs E."/>
            <person name="Dukaj L."/>
            <person name="Fan L."/>
            <person name="FitzGerald M.G."/>
            <person name="French C."/>
            <person name="Gujja S."/>
            <person name="Hansen K."/>
            <person name="Keifenheim D."/>
            <person name="Levin J.Z."/>
            <person name="Mosher R.A."/>
            <person name="Mueller C.A."/>
            <person name="Pfiffner J."/>
            <person name="Priest M."/>
            <person name="Russ C."/>
            <person name="Smialowska A."/>
            <person name="Swoboda P."/>
            <person name="Sykes S.M."/>
            <person name="Vaughn M."/>
            <person name="Vengrova S."/>
            <person name="Yoder R."/>
            <person name="Zeng Q."/>
            <person name="Allshire R."/>
            <person name="Baulcombe D."/>
            <person name="Birren B.W."/>
            <person name="Brown W."/>
            <person name="Ekwall K."/>
            <person name="Kellis M."/>
            <person name="Leatherwood J."/>
            <person name="Levin H."/>
            <person name="Margalit H."/>
            <person name="Martienssen R."/>
            <person name="Nieduszynski C.A."/>
            <person name="Spatafora J.W."/>
            <person name="Friedman N."/>
            <person name="Dalgaard J.Z."/>
            <person name="Baumann P."/>
            <person name="Niki H."/>
            <person name="Regev A."/>
            <person name="Nusbaum C."/>
        </authorList>
    </citation>
    <scope>NUCLEOTIDE SEQUENCE [LARGE SCALE GENOMIC DNA]</scope>
    <source>
        <strain evidence="6">yFS275 / FY16936</strain>
    </source>
</reference>
<dbReference type="eggNOG" id="KOG0908">
    <property type="taxonomic scope" value="Eukaryota"/>
</dbReference>
<dbReference type="PROSITE" id="PS51532">
    <property type="entry name" value="PITH"/>
    <property type="match status" value="1"/>
</dbReference>
<organism evidence="4 6">
    <name type="scientific">Schizosaccharomyces japonicus (strain yFS275 / FY16936)</name>
    <name type="common">Fission yeast</name>
    <dbReference type="NCBI Taxonomy" id="402676"/>
    <lineage>
        <taxon>Eukaryota</taxon>
        <taxon>Fungi</taxon>
        <taxon>Dikarya</taxon>
        <taxon>Ascomycota</taxon>
        <taxon>Taphrinomycotina</taxon>
        <taxon>Schizosaccharomycetes</taxon>
        <taxon>Schizosaccharomycetales</taxon>
        <taxon>Schizosaccharomycetaceae</taxon>
        <taxon>Schizosaccharomyces</taxon>
    </lineage>
</organism>
<name>B6K736_SCHJY</name>
<dbReference type="AlphaFoldDB" id="B6K736"/>
<feature type="domain" description="Thioredoxin" evidence="2">
    <location>
        <begin position="9"/>
        <end position="134"/>
    </location>
</feature>
<dbReference type="SUPFAM" id="SSF49785">
    <property type="entry name" value="Galactose-binding domain-like"/>
    <property type="match status" value="1"/>
</dbReference>
<dbReference type="GO" id="GO:0043161">
    <property type="term" value="P:proteasome-mediated ubiquitin-dependent protein catabolic process"/>
    <property type="evidence" value="ECO:0007669"/>
    <property type="project" value="EnsemblFungi"/>
</dbReference>
<keyword evidence="1" id="KW-1015">Disulfide bond</keyword>
<accession>B6K736</accession>
<protein>
    <submittedName>
        <fullName evidence="4">Thioredoxin-like I protein Txl1</fullName>
    </submittedName>
</protein>
<dbReference type="STRING" id="402676.B6K736"/>
<dbReference type="HOGENOM" id="CLU_072377_0_2_1"/>
<dbReference type="JaponicusDB" id="SJAG_04539">
    <property type="gene designation" value="txl1"/>
</dbReference>
<dbReference type="OrthoDB" id="2121326at2759"/>
<dbReference type="Gene3D" id="3.40.30.10">
    <property type="entry name" value="Glutaredoxin"/>
    <property type="match status" value="1"/>
</dbReference>
<dbReference type="GO" id="GO:0015035">
    <property type="term" value="F:protein-disulfide reductase activity"/>
    <property type="evidence" value="ECO:0000318"/>
    <property type="project" value="GO_Central"/>
</dbReference>